<sequence>MQDFTQDRLIQSEKLTEFNIAYPIYITGWEVRQVQDINKLYARVFYKKLISNAKAAKVKLTCRSEFGEIIQEEIKSINDIDKKLYDFFEIYPLHNDTRKIEICVTQGVCSNGESVTDVPSVIVSNTFVPFNREIEYAAGQKIIASAKGYPQENESCWICCCGAINAKDSERCVV</sequence>
<reference evidence="1" key="1">
    <citation type="journal article" date="2021" name="PeerJ">
        <title>Extensive microbial diversity within the chicken gut microbiome revealed by metagenomics and culture.</title>
        <authorList>
            <person name="Gilroy R."/>
            <person name="Ravi A."/>
            <person name="Getino M."/>
            <person name="Pursley I."/>
            <person name="Horton D.L."/>
            <person name="Alikhan N.F."/>
            <person name="Baker D."/>
            <person name="Gharbi K."/>
            <person name="Hall N."/>
            <person name="Watson M."/>
            <person name="Adriaenssens E.M."/>
            <person name="Foster-Nyarko E."/>
            <person name="Jarju S."/>
            <person name="Secka A."/>
            <person name="Antonio M."/>
            <person name="Oren A."/>
            <person name="Chaudhuri R.R."/>
            <person name="La Ragione R."/>
            <person name="Hildebrand F."/>
            <person name="Pallen M.J."/>
        </authorList>
    </citation>
    <scope>NUCLEOTIDE SEQUENCE</scope>
    <source>
        <strain evidence="1">CHK192-19661</strain>
    </source>
</reference>
<accession>A0A9D2D684</accession>
<evidence type="ECO:0000313" key="1">
    <source>
        <dbReference type="EMBL" id="HIZ09269.1"/>
    </source>
</evidence>
<name>A0A9D2D684_9FIRM</name>
<dbReference type="Proteomes" id="UP000824025">
    <property type="component" value="Unassembled WGS sequence"/>
</dbReference>
<dbReference type="EMBL" id="DXCF01000012">
    <property type="protein sequence ID" value="HIZ09269.1"/>
    <property type="molecule type" value="Genomic_DNA"/>
</dbReference>
<gene>
    <name evidence="1" type="ORF">H9726_02150</name>
</gene>
<reference evidence="1" key="2">
    <citation type="submission" date="2021-04" db="EMBL/GenBank/DDBJ databases">
        <authorList>
            <person name="Gilroy R."/>
        </authorList>
    </citation>
    <scope>NUCLEOTIDE SEQUENCE</scope>
    <source>
        <strain evidence="1">CHK192-19661</strain>
    </source>
</reference>
<evidence type="ECO:0000313" key="2">
    <source>
        <dbReference type="Proteomes" id="UP000824025"/>
    </source>
</evidence>
<feature type="non-terminal residue" evidence="1">
    <location>
        <position position="174"/>
    </location>
</feature>
<proteinExistence type="predicted"/>
<dbReference type="AlphaFoldDB" id="A0A9D2D684"/>
<organism evidence="1 2">
    <name type="scientific">Candidatus Borkfalkia avicola</name>
    <dbReference type="NCBI Taxonomy" id="2838503"/>
    <lineage>
        <taxon>Bacteria</taxon>
        <taxon>Bacillati</taxon>
        <taxon>Bacillota</taxon>
        <taxon>Clostridia</taxon>
        <taxon>Christensenellales</taxon>
        <taxon>Christensenellaceae</taxon>
        <taxon>Candidatus Borkfalkia</taxon>
    </lineage>
</organism>
<protein>
    <submittedName>
        <fullName evidence="1">Uncharacterized protein</fullName>
    </submittedName>
</protein>
<comment type="caution">
    <text evidence="1">The sequence shown here is derived from an EMBL/GenBank/DDBJ whole genome shotgun (WGS) entry which is preliminary data.</text>
</comment>